<evidence type="ECO:0000313" key="2">
    <source>
        <dbReference type="EMBL" id="AXY76365.1"/>
    </source>
</evidence>
<keyword evidence="1" id="KW-0472">Membrane</keyword>
<evidence type="ECO:0000256" key="1">
    <source>
        <dbReference type="SAM" id="Phobius"/>
    </source>
</evidence>
<protein>
    <submittedName>
        <fullName evidence="2">Uncharacterized protein</fullName>
    </submittedName>
</protein>
<proteinExistence type="predicted"/>
<accession>A0A3B7MXF1</accession>
<reference evidence="2 3" key="1">
    <citation type="submission" date="2018-09" db="EMBL/GenBank/DDBJ databases">
        <title>Genome sequencing of strain 6GH32-13.</title>
        <authorList>
            <person name="Weon H.-Y."/>
            <person name="Heo J."/>
            <person name="Kwon S.-W."/>
        </authorList>
    </citation>
    <scope>NUCLEOTIDE SEQUENCE [LARGE SCALE GENOMIC DNA]</scope>
    <source>
        <strain evidence="2 3">5GH32-13</strain>
    </source>
</reference>
<dbReference type="EMBL" id="CP032157">
    <property type="protein sequence ID" value="AXY76365.1"/>
    <property type="molecule type" value="Genomic_DNA"/>
</dbReference>
<keyword evidence="1" id="KW-0812">Transmembrane</keyword>
<evidence type="ECO:0000313" key="3">
    <source>
        <dbReference type="Proteomes" id="UP000263900"/>
    </source>
</evidence>
<keyword evidence="3" id="KW-1185">Reference proteome</keyword>
<dbReference type="OrthoDB" id="678864at2"/>
<dbReference type="AlphaFoldDB" id="A0A3B7MXF1"/>
<gene>
    <name evidence="2" type="ORF">D3H65_21245</name>
</gene>
<name>A0A3B7MXF1_9BACT</name>
<feature type="transmembrane region" description="Helical" evidence="1">
    <location>
        <begin position="6"/>
        <end position="23"/>
    </location>
</feature>
<organism evidence="2 3">
    <name type="scientific">Paraflavitalea soli</name>
    <dbReference type="NCBI Taxonomy" id="2315862"/>
    <lineage>
        <taxon>Bacteria</taxon>
        <taxon>Pseudomonadati</taxon>
        <taxon>Bacteroidota</taxon>
        <taxon>Chitinophagia</taxon>
        <taxon>Chitinophagales</taxon>
        <taxon>Chitinophagaceae</taxon>
        <taxon>Paraflavitalea</taxon>
    </lineage>
</organism>
<dbReference type="KEGG" id="pseg:D3H65_21245"/>
<sequence>MRLVYLFIFTVVVALCLLIRGWIDSGIEKAMDIEVVRDGEEHLGNWAGNWPKGWIFFRLHRDGIFSAKIAGPPHGDTIQVNGSYDIVAGNNTAYYPRLIAVGDKKDTLFNYFIAYITPYDTKVEKVDKLVLSPTGIYDTVSYTFYCVKP</sequence>
<dbReference type="Proteomes" id="UP000263900">
    <property type="component" value="Chromosome"/>
</dbReference>
<keyword evidence="1" id="KW-1133">Transmembrane helix</keyword>